<feature type="compositionally biased region" description="Basic residues" evidence="1">
    <location>
        <begin position="81"/>
        <end position="100"/>
    </location>
</feature>
<gene>
    <name evidence="2" type="ORF">PLOB_00015714</name>
</gene>
<evidence type="ECO:0000313" key="2">
    <source>
        <dbReference type="EMBL" id="CAH3175162.1"/>
    </source>
</evidence>
<keyword evidence="3" id="KW-1185">Reference proteome</keyword>
<organism evidence="2 3">
    <name type="scientific">Porites lobata</name>
    <dbReference type="NCBI Taxonomy" id="104759"/>
    <lineage>
        <taxon>Eukaryota</taxon>
        <taxon>Metazoa</taxon>
        <taxon>Cnidaria</taxon>
        <taxon>Anthozoa</taxon>
        <taxon>Hexacorallia</taxon>
        <taxon>Scleractinia</taxon>
        <taxon>Fungiina</taxon>
        <taxon>Poritidae</taxon>
        <taxon>Porites</taxon>
    </lineage>
</organism>
<dbReference type="EMBL" id="CALNXK010000197">
    <property type="protein sequence ID" value="CAH3175162.1"/>
    <property type="molecule type" value="Genomic_DNA"/>
</dbReference>
<name>A0ABN8RB82_9CNID</name>
<reference evidence="2 3" key="1">
    <citation type="submission" date="2022-05" db="EMBL/GenBank/DDBJ databases">
        <authorList>
            <consortium name="Genoscope - CEA"/>
            <person name="William W."/>
        </authorList>
    </citation>
    <scope>NUCLEOTIDE SEQUENCE [LARGE SCALE GENOMIC DNA]</scope>
</reference>
<accession>A0ABN8RB82</accession>
<dbReference type="Proteomes" id="UP001159405">
    <property type="component" value="Unassembled WGS sequence"/>
</dbReference>
<feature type="region of interest" description="Disordered" evidence="1">
    <location>
        <begin position="79"/>
        <end position="100"/>
    </location>
</feature>
<protein>
    <submittedName>
        <fullName evidence="2">Uncharacterized protein</fullName>
    </submittedName>
</protein>
<comment type="caution">
    <text evidence="2">The sequence shown here is derived from an EMBL/GenBank/DDBJ whole genome shotgun (WGS) entry which is preliminary data.</text>
</comment>
<proteinExistence type="predicted"/>
<evidence type="ECO:0000256" key="1">
    <source>
        <dbReference type="SAM" id="MobiDB-lite"/>
    </source>
</evidence>
<sequence length="100" mass="11367">MDVSKFDTMENNEVRSFLDTLKCNLRSVVPLGVQTELLPPLLISLLMRKTPKKLIEKFKFKIKDVEEFSLKTPRGAVRCPKAMKTKGTKGSDKKKNKQGV</sequence>
<evidence type="ECO:0000313" key="3">
    <source>
        <dbReference type="Proteomes" id="UP001159405"/>
    </source>
</evidence>